<evidence type="ECO:0000313" key="1">
    <source>
        <dbReference type="EMBL" id="KAK1585427.1"/>
    </source>
</evidence>
<organism evidence="1 2">
    <name type="scientific">Colletotrichum navitas</name>
    <dbReference type="NCBI Taxonomy" id="681940"/>
    <lineage>
        <taxon>Eukaryota</taxon>
        <taxon>Fungi</taxon>
        <taxon>Dikarya</taxon>
        <taxon>Ascomycota</taxon>
        <taxon>Pezizomycotina</taxon>
        <taxon>Sordariomycetes</taxon>
        <taxon>Hypocreomycetidae</taxon>
        <taxon>Glomerellales</taxon>
        <taxon>Glomerellaceae</taxon>
        <taxon>Colletotrichum</taxon>
        <taxon>Colletotrichum graminicola species complex</taxon>
    </lineage>
</organism>
<sequence>MLQACSGSWTLTFFGQGGCDWRSSAHQSEVIRTMQSLHCLATWMYLLKTHATCCYLIETHQENPVINLVVNIVEWDLSESAARALSLWLEAKDDDIKSVLFARIRRGTVDHSPSGGDSSQGVQVQTCRLKNRPMFLVYSQRSKSVAVRCWNEVHLLHFPRIYSQTGTNRSIGYQYRHDAAWLIVSTLTGT</sequence>
<dbReference type="RefSeq" id="XP_060412451.1">
    <property type="nucleotide sequence ID" value="XM_060551996.1"/>
</dbReference>
<dbReference type="Proteomes" id="UP001230504">
    <property type="component" value="Unassembled WGS sequence"/>
</dbReference>
<comment type="caution">
    <text evidence="1">The sequence shown here is derived from an EMBL/GenBank/DDBJ whole genome shotgun (WGS) entry which is preliminary data.</text>
</comment>
<evidence type="ECO:0000313" key="2">
    <source>
        <dbReference type="Proteomes" id="UP001230504"/>
    </source>
</evidence>
<dbReference type="GeneID" id="85436236"/>
<keyword evidence="2" id="KW-1185">Reference proteome</keyword>
<name>A0AAD8V328_9PEZI</name>
<dbReference type="AlphaFoldDB" id="A0AAD8V328"/>
<accession>A0AAD8V328</accession>
<dbReference type="EMBL" id="JAHLJV010000044">
    <property type="protein sequence ID" value="KAK1585427.1"/>
    <property type="molecule type" value="Genomic_DNA"/>
</dbReference>
<gene>
    <name evidence="1" type="ORF">LY79DRAFT_268097</name>
</gene>
<proteinExistence type="predicted"/>
<reference evidence="1" key="1">
    <citation type="submission" date="2021-06" db="EMBL/GenBank/DDBJ databases">
        <title>Comparative genomics, transcriptomics and evolutionary studies reveal genomic signatures of adaptation to plant cell wall in hemibiotrophic fungi.</title>
        <authorList>
            <consortium name="DOE Joint Genome Institute"/>
            <person name="Baroncelli R."/>
            <person name="Diaz J.F."/>
            <person name="Benocci T."/>
            <person name="Peng M."/>
            <person name="Battaglia E."/>
            <person name="Haridas S."/>
            <person name="Andreopoulos W."/>
            <person name="Labutti K."/>
            <person name="Pangilinan J."/>
            <person name="Floch G.L."/>
            <person name="Makela M.R."/>
            <person name="Henrissat B."/>
            <person name="Grigoriev I.V."/>
            <person name="Crouch J.A."/>
            <person name="De Vries R.P."/>
            <person name="Sukno S.A."/>
            <person name="Thon M.R."/>
        </authorList>
    </citation>
    <scope>NUCLEOTIDE SEQUENCE</scope>
    <source>
        <strain evidence="1">CBS 125086</strain>
    </source>
</reference>
<protein>
    <submittedName>
        <fullName evidence="1">Uncharacterized protein</fullName>
    </submittedName>
</protein>